<protein>
    <recommendedName>
        <fullName evidence="5">DUF2188 domain-containing protein</fullName>
    </recommendedName>
</protein>
<accession>A0A7G6UQ57</accession>
<organism evidence="2 4">
    <name type="scientific">Pseudoxanthomonas mexicana</name>
    <dbReference type="NCBI Taxonomy" id="128785"/>
    <lineage>
        <taxon>Bacteria</taxon>
        <taxon>Pseudomonadati</taxon>
        <taxon>Pseudomonadota</taxon>
        <taxon>Gammaproteobacteria</taxon>
        <taxon>Lysobacterales</taxon>
        <taxon>Lysobacteraceae</taxon>
        <taxon>Pseudoxanthomonas</taxon>
    </lineage>
</organism>
<dbReference type="OrthoDB" id="5959426at2"/>
<proteinExistence type="predicted"/>
<keyword evidence="3" id="KW-1185">Reference proteome</keyword>
<evidence type="ECO:0000313" key="4">
    <source>
        <dbReference type="Proteomes" id="UP000515838"/>
    </source>
</evidence>
<evidence type="ECO:0000313" key="1">
    <source>
        <dbReference type="EMBL" id="QND81154.1"/>
    </source>
</evidence>
<dbReference type="AlphaFoldDB" id="A0A7G6UQ57"/>
<dbReference type="EMBL" id="CP060731">
    <property type="protein sequence ID" value="QNN77045.1"/>
    <property type="molecule type" value="Genomic_DNA"/>
</dbReference>
<evidence type="ECO:0000313" key="3">
    <source>
        <dbReference type="Proteomes" id="UP000515506"/>
    </source>
</evidence>
<gene>
    <name evidence="1" type="ORF">H4W19_05100</name>
    <name evidence="2" type="ORF">IAE60_14050</name>
</gene>
<sequence length="73" mass="8143">MMTFDLFHAPAQDGLYALSINESPPLHFASRGAALSYAVKLATQRQQQGLDYAINIEGGDGRWRLFEGWRLCA</sequence>
<dbReference type="Proteomes" id="UP000515506">
    <property type="component" value="Chromosome"/>
</dbReference>
<reference evidence="2 4" key="1">
    <citation type="submission" date="2020-08" db="EMBL/GenBank/DDBJ databases">
        <title>Streptomycin Non-resistant strain, P. mexicana.</title>
        <authorList>
            <person name="Ganesh-Kumar S."/>
            <person name="Zhe T."/>
            <person name="Yu Z."/>
            <person name="Min Y."/>
        </authorList>
    </citation>
    <scope>NUCLEOTIDE SEQUENCE [LARGE SCALE GENOMIC DNA]</scope>
    <source>
        <strain evidence="2 4">GTZY2</strain>
    </source>
</reference>
<dbReference type="EMBL" id="CP060028">
    <property type="protein sequence ID" value="QND81154.1"/>
    <property type="molecule type" value="Genomic_DNA"/>
</dbReference>
<dbReference type="Proteomes" id="UP000515838">
    <property type="component" value="Chromosome"/>
</dbReference>
<evidence type="ECO:0008006" key="5">
    <source>
        <dbReference type="Google" id="ProtNLM"/>
    </source>
</evidence>
<dbReference type="RefSeq" id="WP_162110951.1">
    <property type="nucleotide sequence ID" value="NZ_CP060028.1"/>
</dbReference>
<evidence type="ECO:0000313" key="2">
    <source>
        <dbReference type="EMBL" id="QNN77045.1"/>
    </source>
</evidence>
<reference evidence="1 3" key="2">
    <citation type="submission" date="2020-08" db="EMBL/GenBank/DDBJ databases">
        <title>Streptomycin resistant and MDR strain, P. mexicana.</title>
        <authorList>
            <person name="Ganesh-kumar S."/>
            <person name="Zhe T."/>
            <person name="Yu Z."/>
            <person name="Min Y."/>
        </authorList>
    </citation>
    <scope>NUCLEOTIDE SEQUENCE [LARGE SCALE GENOMIC DNA]</scope>
    <source>
        <strain evidence="1 3">GTZY</strain>
    </source>
</reference>
<name>A0A7G6UQ57_PSEMX</name>